<organism evidence="1 2">
    <name type="scientific">Vitis vinifera</name>
    <name type="common">Grape</name>
    <dbReference type="NCBI Taxonomy" id="29760"/>
    <lineage>
        <taxon>Eukaryota</taxon>
        <taxon>Viridiplantae</taxon>
        <taxon>Streptophyta</taxon>
        <taxon>Embryophyta</taxon>
        <taxon>Tracheophyta</taxon>
        <taxon>Spermatophyta</taxon>
        <taxon>Magnoliopsida</taxon>
        <taxon>eudicotyledons</taxon>
        <taxon>Gunneridae</taxon>
        <taxon>Pentapetalae</taxon>
        <taxon>rosids</taxon>
        <taxon>Vitales</taxon>
        <taxon>Vitaceae</taxon>
        <taxon>Viteae</taxon>
        <taxon>Vitis</taxon>
    </lineage>
</organism>
<dbReference type="EMBL" id="QGNW01002590">
    <property type="protein sequence ID" value="RVW16173.1"/>
    <property type="molecule type" value="Genomic_DNA"/>
</dbReference>
<gene>
    <name evidence="1" type="ORF">CK203_074347</name>
</gene>
<sequence>MDVCALEVPFTEEEFAWNFVKVDVMSFSREFYEHDKFVKSLNATLCYAKNGFGEKWIGWIKWCISTASFSVLVNGTSTGFFQSSKGLRQGDPLSPYLFVIAMEVFSSFLKRAVDGGFMLGCRVKGRVGVENKLGKSELIPVGRVENIDDLALDFGYKVGSLPSLIWAFPWVLRLRRTTLIRSTLSNLPIYLMSLLRLPSSIRRRLEQIQRDFLWGVSKMGVGVLKSLVESVIRGKYGEDRGGWCSREVREAHGVGLWKGIRMDREVEWVADIWDSLAEGGWGGWNPCFSRAFNDWEVEEAERFLEWLHGKRVLGDVDDMVSWIETKSGKFSPKISFFVWEATWDKP</sequence>
<name>A0A438BYX1_VITVI</name>
<evidence type="ECO:0000313" key="1">
    <source>
        <dbReference type="EMBL" id="RVW16173.1"/>
    </source>
</evidence>
<comment type="caution">
    <text evidence="1">The sequence shown here is derived from an EMBL/GenBank/DDBJ whole genome shotgun (WGS) entry which is preliminary data.</text>
</comment>
<dbReference type="AlphaFoldDB" id="A0A438BYX1"/>
<dbReference type="PANTHER" id="PTHR33116:SF78">
    <property type="entry name" value="OS12G0587133 PROTEIN"/>
    <property type="match status" value="1"/>
</dbReference>
<reference evidence="1 2" key="1">
    <citation type="journal article" date="2018" name="PLoS Genet.">
        <title>Population sequencing reveals clonal diversity and ancestral inbreeding in the grapevine cultivar Chardonnay.</title>
        <authorList>
            <person name="Roach M.J."/>
            <person name="Johnson D.L."/>
            <person name="Bohlmann J."/>
            <person name="van Vuuren H.J."/>
            <person name="Jones S.J."/>
            <person name="Pretorius I.S."/>
            <person name="Schmidt S.A."/>
            <person name="Borneman A.R."/>
        </authorList>
    </citation>
    <scope>NUCLEOTIDE SEQUENCE [LARGE SCALE GENOMIC DNA]</scope>
    <source>
        <strain evidence="2">cv. Chardonnay</strain>
        <tissue evidence="1">Leaf</tissue>
    </source>
</reference>
<accession>A0A438BYX1</accession>
<dbReference type="Proteomes" id="UP000288805">
    <property type="component" value="Unassembled WGS sequence"/>
</dbReference>
<proteinExistence type="predicted"/>
<protein>
    <submittedName>
        <fullName evidence="1">Uncharacterized protein</fullName>
    </submittedName>
</protein>
<dbReference type="PANTHER" id="PTHR33116">
    <property type="entry name" value="REVERSE TRANSCRIPTASE ZINC-BINDING DOMAIN-CONTAINING PROTEIN-RELATED-RELATED"/>
    <property type="match status" value="1"/>
</dbReference>
<evidence type="ECO:0000313" key="2">
    <source>
        <dbReference type="Proteomes" id="UP000288805"/>
    </source>
</evidence>